<dbReference type="KEGG" id="mmai:sS8_5144"/>
<dbReference type="RefSeq" id="WP_197716631.1">
    <property type="nucleotide sequence ID" value="NZ_AP017928.1"/>
</dbReference>
<sequence length="407" mass="43167">MMFGSLLEEALQAMGANRLRSALTMLGMIIGVGAVVLMMAIGQGAQAMVSEAIASMGSNLFIVLTGSSTSGGVRMGSGTVPTLTVTDANAIGELPEIAAVAPSFSNIAQVIYGPNNWATSIMGTTPQYFEVRDWHPVSGAVFTDSDVRSATRVIVLGQTVVQNLFGNEDPVGKTVRVKNSPFVVVGVLEPKGQSLDGRDQDDTAMVPLTTAQRQLFGNPFPGMIRFIMVKARAREIMPRAEQSLKELLRARHRIRPGQEDDFTVRNLTALAQTAAGTTRTMSVMLGAIASISLLVGGIGIMNIMLVSVTERTREIGIRLAIGARRRDVLLQFLLEALIISLAGSLIGAAIGFVGAWLAAVLGGMTVVVTLSSILLAFTVAAAVGIFFGFYPARKAAELRPIEALRYQ</sequence>
<feature type="transmembrane region" description="Helical" evidence="7">
    <location>
        <begin position="364"/>
        <end position="390"/>
    </location>
</feature>
<dbReference type="EMBL" id="AP017928">
    <property type="protein sequence ID" value="BBA37066.1"/>
    <property type="molecule type" value="Genomic_DNA"/>
</dbReference>
<keyword evidence="4 7" id="KW-1133">Transmembrane helix</keyword>
<evidence type="ECO:0000313" key="10">
    <source>
        <dbReference type="EMBL" id="BBA37066.1"/>
    </source>
</evidence>
<keyword evidence="11" id="KW-1185">Reference proteome</keyword>
<feature type="domain" description="ABC3 transporter permease C-terminal" evidence="8">
    <location>
        <begin position="287"/>
        <end position="397"/>
    </location>
</feature>
<comment type="similarity">
    <text evidence="6">Belongs to the ABC-4 integral membrane protein family.</text>
</comment>
<gene>
    <name evidence="10" type="ORF">sS8_5144</name>
</gene>
<protein>
    <submittedName>
        <fullName evidence="10">Antimicrobial peptide ABC transporter permease</fullName>
    </submittedName>
</protein>
<keyword evidence="5 7" id="KW-0472">Membrane</keyword>
<feature type="transmembrane region" description="Helical" evidence="7">
    <location>
        <begin position="21"/>
        <end position="41"/>
    </location>
</feature>
<dbReference type="GO" id="GO:0022857">
    <property type="term" value="F:transmembrane transporter activity"/>
    <property type="evidence" value="ECO:0007669"/>
    <property type="project" value="TreeGrafter"/>
</dbReference>
<evidence type="ECO:0000256" key="5">
    <source>
        <dbReference type="ARBA" id="ARBA00023136"/>
    </source>
</evidence>
<keyword evidence="2" id="KW-1003">Cell membrane</keyword>
<reference evidence="10 11" key="1">
    <citation type="submission" date="2016-12" db="EMBL/GenBank/DDBJ databases">
        <title>Genome sequencing of Methylocaldum marinum.</title>
        <authorList>
            <person name="Takeuchi M."/>
            <person name="Kamagata Y."/>
            <person name="Hiraoka S."/>
            <person name="Oshima K."/>
            <person name="Hattori M."/>
            <person name="Iwasaki W."/>
        </authorList>
    </citation>
    <scope>NUCLEOTIDE SEQUENCE [LARGE SCALE GENOMIC DNA]</scope>
    <source>
        <strain evidence="10 11">S8</strain>
    </source>
</reference>
<evidence type="ECO:0000256" key="2">
    <source>
        <dbReference type="ARBA" id="ARBA00022475"/>
    </source>
</evidence>
<evidence type="ECO:0000256" key="3">
    <source>
        <dbReference type="ARBA" id="ARBA00022692"/>
    </source>
</evidence>
<feature type="transmembrane region" description="Helical" evidence="7">
    <location>
        <begin position="329"/>
        <end position="358"/>
    </location>
</feature>
<name>A0A250KZX1_9GAMM</name>
<comment type="subcellular location">
    <subcellularLocation>
        <location evidence="1">Cell membrane</location>
        <topology evidence="1">Multi-pass membrane protein</topology>
    </subcellularLocation>
</comment>
<evidence type="ECO:0000256" key="7">
    <source>
        <dbReference type="SAM" id="Phobius"/>
    </source>
</evidence>
<proteinExistence type="inferred from homology"/>
<dbReference type="Proteomes" id="UP000266313">
    <property type="component" value="Chromosome"/>
</dbReference>
<dbReference type="PANTHER" id="PTHR30572:SF4">
    <property type="entry name" value="ABC TRANSPORTER PERMEASE YTRF"/>
    <property type="match status" value="1"/>
</dbReference>
<dbReference type="InterPro" id="IPR050250">
    <property type="entry name" value="Macrolide_Exporter_MacB"/>
</dbReference>
<feature type="transmembrane region" description="Helical" evidence="7">
    <location>
        <begin position="283"/>
        <end position="308"/>
    </location>
</feature>
<dbReference type="InterPro" id="IPR025857">
    <property type="entry name" value="MacB_PCD"/>
</dbReference>
<dbReference type="PANTHER" id="PTHR30572">
    <property type="entry name" value="MEMBRANE COMPONENT OF TRANSPORTER-RELATED"/>
    <property type="match status" value="1"/>
</dbReference>
<dbReference type="GO" id="GO:0005886">
    <property type="term" value="C:plasma membrane"/>
    <property type="evidence" value="ECO:0007669"/>
    <property type="project" value="UniProtKB-SubCell"/>
</dbReference>
<keyword evidence="3 7" id="KW-0812">Transmembrane</keyword>
<evidence type="ECO:0000256" key="1">
    <source>
        <dbReference type="ARBA" id="ARBA00004651"/>
    </source>
</evidence>
<feature type="domain" description="MacB-like periplasmic core" evidence="9">
    <location>
        <begin position="21"/>
        <end position="246"/>
    </location>
</feature>
<evidence type="ECO:0000256" key="4">
    <source>
        <dbReference type="ARBA" id="ARBA00022989"/>
    </source>
</evidence>
<dbReference type="InterPro" id="IPR003838">
    <property type="entry name" value="ABC3_permease_C"/>
</dbReference>
<evidence type="ECO:0000259" key="9">
    <source>
        <dbReference type="Pfam" id="PF12704"/>
    </source>
</evidence>
<dbReference type="AlphaFoldDB" id="A0A250KZX1"/>
<evidence type="ECO:0000313" key="11">
    <source>
        <dbReference type="Proteomes" id="UP000266313"/>
    </source>
</evidence>
<evidence type="ECO:0000256" key="6">
    <source>
        <dbReference type="ARBA" id="ARBA00038076"/>
    </source>
</evidence>
<dbReference type="Pfam" id="PF12704">
    <property type="entry name" value="MacB_PCD"/>
    <property type="match status" value="1"/>
</dbReference>
<dbReference type="Pfam" id="PF02687">
    <property type="entry name" value="FtsX"/>
    <property type="match status" value="1"/>
</dbReference>
<organism evidence="10 11">
    <name type="scientific">Methylocaldum marinum</name>
    <dbReference type="NCBI Taxonomy" id="1432792"/>
    <lineage>
        <taxon>Bacteria</taxon>
        <taxon>Pseudomonadati</taxon>
        <taxon>Pseudomonadota</taxon>
        <taxon>Gammaproteobacteria</taxon>
        <taxon>Methylococcales</taxon>
        <taxon>Methylococcaceae</taxon>
        <taxon>Methylocaldum</taxon>
    </lineage>
</organism>
<accession>A0A250KZX1</accession>
<evidence type="ECO:0000259" key="8">
    <source>
        <dbReference type="Pfam" id="PF02687"/>
    </source>
</evidence>